<dbReference type="AlphaFoldDB" id="A0A7X6MCH5"/>
<sequence>MTTRARPATVTAVFVLLVLIAAYQIVMSLLALAGATAMATVPMVAESAQVPAWAVLTGAAIGLVYGALSAVLAAMVNRNRDGVRTSVTAVNAVYAAVILALLLTPVSGVPEIVAALFAVTVAVLANTATAKEYFSGVAAPAGHAHPQVG</sequence>
<name>A0A7X6MCH5_9ACTN</name>
<keyword evidence="3" id="KW-1185">Reference proteome</keyword>
<feature type="transmembrane region" description="Helical" evidence="1">
    <location>
        <begin position="88"/>
        <end position="106"/>
    </location>
</feature>
<evidence type="ECO:0008006" key="4">
    <source>
        <dbReference type="Google" id="ProtNLM"/>
    </source>
</evidence>
<comment type="caution">
    <text evidence="2">The sequence shown here is derived from an EMBL/GenBank/DDBJ whole genome shotgun (WGS) entry which is preliminary data.</text>
</comment>
<accession>A0A7X6MCH5</accession>
<reference evidence="2 3" key="1">
    <citation type="submission" date="2020-04" db="EMBL/GenBank/DDBJ databases">
        <title>MicrobeNet Type strains.</title>
        <authorList>
            <person name="Nicholson A.C."/>
        </authorList>
    </citation>
    <scope>NUCLEOTIDE SEQUENCE [LARGE SCALE GENOMIC DNA]</scope>
    <source>
        <strain evidence="2 3">ATCC 23612</strain>
    </source>
</reference>
<proteinExistence type="predicted"/>
<keyword evidence="1" id="KW-0812">Transmembrane</keyword>
<protein>
    <recommendedName>
        <fullName evidence="4">Integral membrane protein</fullName>
    </recommendedName>
</protein>
<keyword evidence="1" id="KW-1133">Transmembrane helix</keyword>
<evidence type="ECO:0000256" key="1">
    <source>
        <dbReference type="SAM" id="Phobius"/>
    </source>
</evidence>
<gene>
    <name evidence="2" type="ORF">HGB44_12220</name>
</gene>
<evidence type="ECO:0000313" key="2">
    <source>
        <dbReference type="EMBL" id="NKY98414.1"/>
    </source>
</evidence>
<feature type="transmembrane region" description="Helical" evidence="1">
    <location>
        <begin position="53"/>
        <end position="76"/>
    </location>
</feature>
<evidence type="ECO:0000313" key="3">
    <source>
        <dbReference type="Proteomes" id="UP000553209"/>
    </source>
</evidence>
<keyword evidence="1" id="KW-0472">Membrane</keyword>
<dbReference type="Proteomes" id="UP000553209">
    <property type="component" value="Unassembled WGS sequence"/>
</dbReference>
<dbReference type="EMBL" id="JAAXPG010000010">
    <property type="protein sequence ID" value="NKY98414.1"/>
    <property type="molecule type" value="Genomic_DNA"/>
</dbReference>
<organism evidence="2 3">
    <name type="scientific">Nocardiopsis alborubida</name>
    <dbReference type="NCBI Taxonomy" id="146802"/>
    <lineage>
        <taxon>Bacteria</taxon>
        <taxon>Bacillati</taxon>
        <taxon>Actinomycetota</taxon>
        <taxon>Actinomycetes</taxon>
        <taxon>Streptosporangiales</taxon>
        <taxon>Nocardiopsidaceae</taxon>
        <taxon>Nocardiopsis</taxon>
    </lineage>
</organism>
<dbReference type="RefSeq" id="WP_061078077.1">
    <property type="nucleotide sequence ID" value="NZ_JAAXPG010000010.1"/>
</dbReference>